<organism evidence="5 6">
    <name type="scientific">Caulobacter henricii</name>
    <dbReference type="NCBI Taxonomy" id="69395"/>
    <lineage>
        <taxon>Bacteria</taxon>
        <taxon>Pseudomonadati</taxon>
        <taxon>Pseudomonadota</taxon>
        <taxon>Alphaproteobacteria</taxon>
        <taxon>Caulobacterales</taxon>
        <taxon>Caulobacteraceae</taxon>
        <taxon>Caulobacter</taxon>
    </lineage>
</organism>
<dbReference type="SMART" id="SM00342">
    <property type="entry name" value="HTH_ARAC"/>
    <property type="match status" value="1"/>
</dbReference>
<dbReference type="Gene3D" id="2.60.120.10">
    <property type="entry name" value="Jelly Rolls"/>
    <property type="match status" value="1"/>
</dbReference>
<dbReference type="AlphaFoldDB" id="A0A0P0P028"/>
<dbReference type="OrthoDB" id="7191628at2"/>
<dbReference type="Pfam" id="PF12833">
    <property type="entry name" value="HTH_18"/>
    <property type="match status" value="1"/>
</dbReference>
<dbReference type="STRING" id="69395.AQ619_10685"/>
<proteinExistence type="predicted"/>
<dbReference type="Gene3D" id="1.10.10.60">
    <property type="entry name" value="Homeodomain-like"/>
    <property type="match status" value="2"/>
</dbReference>
<dbReference type="PANTHER" id="PTHR46796:SF13">
    <property type="entry name" value="HTH-TYPE TRANSCRIPTIONAL ACTIVATOR RHAS"/>
    <property type="match status" value="1"/>
</dbReference>
<dbReference type="PROSITE" id="PS00041">
    <property type="entry name" value="HTH_ARAC_FAMILY_1"/>
    <property type="match status" value="1"/>
</dbReference>
<accession>A0A0P0P028</accession>
<evidence type="ECO:0000313" key="6">
    <source>
        <dbReference type="Proteomes" id="UP000056905"/>
    </source>
</evidence>
<dbReference type="InterPro" id="IPR018060">
    <property type="entry name" value="HTH_AraC"/>
</dbReference>
<dbReference type="PROSITE" id="PS01124">
    <property type="entry name" value="HTH_ARAC_FAMILY_2"/>
    <property type="match status" value="1"/>
</dbReference>
<dbReference type="InterPro" id="IPR011051">
    <property type="entry name" value="RmlC_Cupin_sf"/>
</dbReference>
<evidence type="ECO:0000256" key="1">
    <source>
        <dbReference type="ARBA" id="ARBA00023015"/>
    </source>
</evidence>
<dbReference type="EMBL" id="CP013002">
    <property type="protein sequence ID" value="ALL13766.1"/>
    <property type="molecule type" value="Genomic_DNA"/>
</dbReference>
<dbReference type="InterPro" id="IPR014710">
    <property type="entry name" value="RmlC-like_jellyroll"/>
</dbReference>
<gene>
    <name evidence="5" type="ORF">AQ619_10685</name>
</gene>
<evidence type="ECO:0000259" key="4">
    <source>
        <dbReference type="PROSITE" id="PS01124"/>
    </source>
</evidence>
<dbReference type="PANTHER" id="PTHR46796">
    <property type="entry name" value="HTH-TYPE TRANSCRIPTIONAL ACTIVATOR RHAS-RELATED"/>
    <property type="match status" value="1"/>
</dbReference>
<keyword evidence="3" id="KW-0804">Transcription</keyword>
<reference evidence="5 6" key="1">
    <citation type="submission" date="2015-10" db="EMBL/GenBank/DDBJ databases">
        <title>Conservation of the essential genome among Caulobacter and Brevundimonas species.</title>
        <authorList>
            <person name="Scott D."/>
            <person name="Ely B."/>
        </authorList>
    </citation>
    <scope>NUCLEOTIDE SEQUENCE [LARGE SCALE GENOMIC DNA]</scope>
    <source>
        <strain evidence="5 6">CB4</strain>
    </source>
</reference>
<evidence type="ECO:0000313" key="5">
    <source>
        <dbReference type="EMBL" id="ALL13766.1"/>
    </source>
</evidence>
<dbReference type="SUPFAM" id="SSF46689">
    <property type="entry name" value="Homeodomain-like"/>
    <property type="match status" value="2"/>
</dbReference>
<dbReference type="Proteomes" id="UP000056905">
    <property type="component" value="Chromosome"/>
</dbReference>
<protein>
    <recommendedName>
        <fullName evidence="4">HTH araC/xylS-type domain-containing protein</fullName>
    </recommendedName>
</protein>
<dbReference type="RefSeq" id="WP_062147108.1">
    <property type="nucleotide sequence ID" value="NZ_JBHSET010000001.1"/>
</dbReference>
<sequence>MSADIWQHDLDALVCRALHGWPLPWAERQSICRFGSEEFLSMKVVQEAVPFAEGKTLRVLDLALPAFAGAVHAHPLIELTWISQGSGLRFVGGSVEPFDTGDLVLVAPNAAHAWLSWGPQPSGVKAMVMQVRPTASLTSLPEWADGIGRLINEPVSAWILGGGVAEEVRRAMPQLLQSRGLAQLAVGLSILDLISGTNDLALRRPLGLQSPRHEGTAAADARRIDRLLTWVGAHFHEDLCAATAAQHLHVTPAAFSRAFKRLVGRSFTDYVNDLRIAEACLLLRRTDQPIIDVAFACGLPTLSNFNVQFRRRIGVSPREYRRAVDLKADAK</sequence>
<dbReference type="GO" id="GO:0003700">
    <property type="term" value="F:DNA-binding transcription factor activity"/>
    <property type="evidence" value="ECO:0007669"/>
    <property type="project" value="InterPro"/>
</dbReference>
<evidence type="ECO:0000256" key="3">
    <source>
        <dbReference type="ARBA" id="ARBA00023163"/>
    </source>
</evidence>
<dbReference type="InterPro" id="IPR050204">
    <property type="entry name" value="AraC_XylS_family_regulators"/>
</dbReference>
<keyword evidence="2" id="KW-0238">DNA-binding</keyword>
<dbReference type="InterPro" id="IPR009057">
    <property type="entry name" value="Homeodomain-like_sf"/>
</dbReference>
<dbReference type="KEGG" id="chq:AQ619_10685"/>
<keyword evidence="1" id="KW-0805">Transcription regulation</keyword>
<dbReference type="InterPro" id="IPR018062">
    <property type="entry name" value="HTH_AraC-typ_CS"/>
</dbReference>
<dbReference type="SUPFAM" id="SSF51182">
    <property type="entry name" value="RmlC-like cupins"/>
    <property type="match status" value="1"/>
</dbReference>
<feature type="domain" description="HTH araC/xylS-type" evidence="4">
    <location>
        <begin position="225"/>
        <end position="323"/>
    </location>
</feature>
<evidence type="ECO:0000256" key="2">
    <source>
        <dbReference type="ARBA" id="ARBA00023125"/>
    </source>
</evidence>
<keyword evidence="6" id="KW-1185">Reference proteome</keyword>
<name>A0A0P0P028_9CAUL</name>
<dbReference type="GO" id="GO:0043565">
    <property type="term" value="F:sequence-specific DNA binding"/>
    <property type="evidence" value="ECO:0007669"/>
    <property type="project" value="InterPro"/>
</dbReference>